<evidence type="ECO:0000256" key="1">
    <source>
        <dbReference type="ARBA" id="ARBA00022737"/>
    </source>
</evidence>
<keyword evidence="2 3" id="KW-0040">ANK repeat</keyword>
<keyword evidence="1" id="KW-0677">Repeat</keyword>
<feature type="repeat" description="ANK" evidence="3">
    <location>
        <begin position="521"/>
        <end position="553"/>
    </location>
</feature>
<keyword evidence="5" id="KW-1185">Reference proteome</keyword>
<dbReference type="SUPFAM" id="SSF48403">
    <property type="entry name" value="Ankyrin repeat"/>
    <property type="match status" value="1"/>
</dbReference>
<dbReference type="PANTHER" id="PTHR24201:SF16">
    <property type="entry name" value="ANKYRIN-1-LIKE-RELATED"/>
    <property type="match status" value="1"/>
</dbReference>
<gene>
    <name evidence="4" type="ORF">TWF730_009798</name>
</gene>
<comment type="caution">
    <text evidence="4">The sequence shown here is derived from an EMBL/GenBank/DDBJ whole genome shotgun (WGS) entry which is preliminary data.</text>
</comment>
<dbReference type="PROSITE" id="PS50297">
    <property type="entry name" value="ANK_REP_REGION"/>
    <property type="match status" value="5"/>
</dbReference>
<dbReference type="PANTHER" id="PTHR24201">
    <property type="entry name" value="ANK_REP_REGION DOMAIN-CONTAINING PROTEIN"/>
    <property type="match status" value="1"/>
</dbReference>
<feature type="repeat" description="ANK" evidence="3">
    <location>
        <begin position="485"/>
        <end position="517"/>
    </location>
</feature>
<dbReference type="InterPro" id="IPR029058">
    <property type="entry name" value="AB_hydrolase_fold"/>
</dbReference>
<sequence>MASKKNRGVYRARGLHPDTTEDEFRDVLMGALTPDEKGTMSIRKLSLAPSPINNGRTQVAIFRFQGGTPAFLDLDKKDETHIQDKRGAHVQIDANFWGLTQLYPAGDRILVDVVALTGLNAHAYGSWSGATNDETNPMWLQDYLATEPGLGSHCRSMVYGYNAKTEANASHDTNDYVKGFLAELLKARSRPEEENRPLVLLGHSYGGLIIAYAFTRAYWDSRYESIYNSTIRILCFGVPYRGIKLEDVEKQVNSDKKRFHQGVELLKGIFYEAATITPNTELFSHLLHKTNTRLITFYETLHTREVKEVEGKFSRSGEYIVVVSKDSAILGLGGGLEEHYDTDGDHSTIVKFTSQENRTYTTIVSLLKKLLPHLGEDEVKIRTAKHRRERGEERQAEFAKAVSSIENPQVAKYVSSQMLRLAADTGQDKLAKELLEKGADPNMQAHKPEYKRWIDRNWFFDCGRAPDGEEDTDKYQIDVAQLLQSDVTALALATKRGHAGIVKILLDAHADPNIPCSSYLEGRTPLHEACKQGRSEIVQHLLMANANVNAKAGEYGTTPLHEIAYYGSGAAAPKLLTWRTKPDINAKKLHTGDTALHIAAQRNNIGLVYDLIQSGANATVQNNFGNTALHIAAEEGHNLVVSVLLTKDKGRIIDIQNSEGETALHKAVDYGNIDIVERLLEEKANKDLRSNKGLTAARLAEVLKESKMVALLTKS</sequence>
<evidence type="ECO:0000313" key="5">
    <source>
        <dbReference type="Proteomes" id="UP001373714"/>
    </source>
</evidence>
<dbReference type="AlphaFoldDB" id="A0AAV9UWA2"/>
<feature type="repeat" description="ANK" evidence="3">
    <location>
        <begin position="624"/>
        <end position="645"/>
    </location>
</feature>
<evidence type="ECO:0000256" key="3">
    <source>
        <dbReference type="PROSITE-ProRule" id="PRU00023"/>
    </source>
</evidence>
<dbReference type="InterPro" id="IPR002110">
    <property type="entry name" value="Ankyrin_rpt"/>
</dbReference>
<evidence type="ECO:0000313" key="4">
    <source>
        <dbReference type="EMBL" id="KAK6349038.1"/>
    </source>
</evidence>
<feature type="repeat" description="ANK" evidence="3">
    <location>
        <begin position="591"/>
        <end position="623"/>
    </location>
</feature>
<dbReference type="EMBL" id="JAVHNS010000007">
    <property type="protein sequence ID" value="KAK6349038.1"/>
    <property type="molecule type" value="Genomic_DNA"/>
</dbReference>
<protein>
    <submittedName>
        <fullName evidence="4">Uncharacterized protein</fullName>
    </submittedName>
</protein>
<proteinExistence type="predicted"/>
<dbReference type="Gene3D" id="1.25.40.20">
    <property type="entry name" value="Ankyrin repeat-containing domain"/>
    <property type="match status" value="4"/>
</dbReference>
<dbReference type="Gene3D" id="3.40.50.1820">
    <property type="entry name" value="alpha/beta hydrolase"/>
    <property type="match status" value="1"/>
</dbReference>
<dbReference type="SMART" id="SM00248">
    <property type="entry name" value="ANK"/>
    <property type="match status" value="6"/>
</dbReference>
<dbReference type="GO" id="GO:0005634">
    <property type="term" value="C:nucleus"/>
    <property type="evidence" value="ECO:0007669"/>
    <property type="project" value="TreeGrafter"/>
</dbReference>
<organism evidence="4 5">
    <name type="scientific">Orbilia blumenaviensis</name>
    <dbReference type="NCBI Taxonomy" id="1796055"/>
    <lineage>
        <taxon>Eukaryota</taxon>
        <taxon>Fungi</taxon>
        <taxon>Dikarya</taxon>
        <taxon>Ascomycota</taxon>
        <taxon>Pezizomycotina</taxon>
        <taxon>Orbiliomycetes</taxon>
        <taxon>Orbiliales</taxon>
        <taxon>Orbiliaceae</taxon>
        <taxon>Orbilia</taxon>
    </lineage>
</organism>
<dbReference type="SUPFAM" id="SSF53474">
    <property type="entry name" value="alpha/beta-Hydrolases"/>
    <property type="match status" value="1"/>
</dbReference>
<name>A0AAV9UWA2_9PEZI</name>
<feature type="repeat" description="ANK" evidence="3">
    <location>
        <begin position="414"/>
        <end position="446"/>
    </location>
</feature>
<dbReference type="Pfam" id="PF12796">
    <property type="entry name" value="Ank_2"/>
    <property type="match status" value="2"/>
</dbReference>
<dbReference type="InterPro" id="IPR036770">
    <property type="entry name" value="Ankyrin_rpt-contain_sf"/>
</dbReference>
<dbReference type="Proteomes" id="UP001373714">
    <property type="component" value="Unassembled WGS sequence"/>
</dbReference>
<dbReference type="PROSITE" id="PS50088">
    <property type="entry name" value="ANK_REPEAT"/>
    <property type="match status" value="6"/>
</dbReference>
<dbReference type="InterPro" id="IPR050776">
    <property type="entry name" value="Ank_Repeat/CDKN_Inhibitor"/>
</dbReference>
<feature type="repeat" description="ANK" evidence="3">
    <location>
        <begin position="659"/>
        <end position="691"/>
    </location>
</feature>
<reference evidence="4 5" key="1">
    <citation type="submission" date="2019-10" db="EMBL/GenBank/DDBJ databases">
        <authorList>
            <person name="Palmer J.M."/>
        </authorList>
    </citation>
    <scope>NUCLEOTIDE SEQUENCE [LARGE SCALE GENOMIC DNA]</scope>
    <source>
        <strain evidence="4 5">TWF730</strain>
    </source>
</reference>
<evidence type="ECO:0000256" key="2">
    <source>
        <dbReference type="ARBA" id="ARBA00023043"/>
    </source>
</evidence>
<accession>A0AAV9UWA2</accession>